<evidence type="ECO:0000313" key="3">
    <source>
        <dbReference type="Proteomes" id="UP001153714"/>
    </source>
</evidence>
<dbReference type="PANTHER" id="PTHR28441">
    <property type="entry name" value="PROTEIN FAM91A1"/>
    <property type="match status" value="1"/>
</dbReference>
<protein>
    <recommendedName>
        <fullName evidence="1">FAM91 N-terminal domain-containing protein</fullName>
    </recommendedName>
</protein>
<dbReference type="PANTHER" id="PTHR28441:SF2">
    <property type="entry name" value="PROTEIN FAM91A1"/>
    <property type="match status" value="1"/>
</dbReference>
<dbReference type="EMBL" id="OU893339">
    <property type="protein sequence ID" value="CAG9795851.1"/>
    <property type="molecule type" value="Genomic_DNA"/>
</dbReference>
<dbReference type="InterPro" id="IPR039199">
    <property type="entry name" value="FAM91"/>
</dbReference>
<reference evidence="2" key="2">
    <citation type="submission" date="2022-10" db="EMBL/GenBank/DDBJ databases">
        <authorList>
            <consortium name="ENA_rothamsted_submissions"/>
            <consortium name="culmorum"/>
            <person name="King R."/>
        </authorList>
    </citation>
    <scope>NUCLEOTIDE SEQUENCE</scope>
</reference>
<evidence type="ECO:0000259" key="1">
    <source>
        <dbReference type="Pfam" id="PF14647"/>
    </source>
</evidence>
<dbReference type="OrthoDB" id="275996at2759"/>
<dbReference type="AlphaFoldDB" id="A0A9N9WLM4"/>
<dbReference type="InterPro" id="IPR028091">
    <property type="entry name" value="FAM91_N_dom"/>
</dbReference>
<name>A0A9N9WLM4_9NEOP</name>
<dbReference type="Proteomes" id="UP001153714">
    <property type="component" value="Chromosome 8"/>
</dbReference>
<gene>
    <name evidence="2" type="ORF">DIATSA_LOCUS13086</name>
</gene>
<dbReference type="Pfam" id="PF14647">
    <property type="entry name" value="FAM91_N"/>
    <property type="match status" value="1"/>
</dbReference>
<sequence>MEDEIEDCIRKKIQWPQLPATVKKLLGDSPKEYERYIFEFSIKNQLRFRGSLVRTVRKDEKKYYETLVQCSIQRLMLYPYHLADMIVKGVYIILYYFDYIILYGLCKVDKFVCFILNLNGFSVDF</sequence>
<proteinExistence type="predicted"/>
<accession>A0A9N9WLM4</accession>
<feature type="domain" description="FAM91 N-terminal" evidence="1">
    <location>
        <begin position="8"/>
        <end position="107"/>
    </location>
</feature>
<reference evidence="2" key="1">
    <citation type="submission" date="2021-12" db="EMBL/GenBank/DDBJ databases">
        <authorList>
            <person name="King R."/>
        </authorList>
    </citation>
    <scope>NUCLEOTIDE SEQUENCE</scope>
</reference>
<organism evidence="2 3">
    <name type="scientific">Diatraea saccharalis</name>
    <name type="common">sugarcane borer</name>
    <dbReference type="NCBI Taxonomy" id="40085"/>
    <lineage>
        <taxon>Eukaryota</taxon>
        <taxon>Metazoa</taxon>
        <taxon>Ecdysozoa</taxon>
        <taxon>Arthropoda</taxon>
        <taxon>Hexapoda</taxon>
        <taxon>Insecta</taxon>
        <taxon>Pterygota</taxon>
        <taxon>Neoptera</taxon>
        <taxon>Endopterygota</taxon>
        <taxon>Lepidoptera</taxon>
        <taxon>Glossata</taxon>
        <taxon>Ditrysia</taxon>
        <taxon>Pyraloidea</taxon>
        <taxon>Crambidae</taxon>
        <taxon>Crambinae</taxon>
        <taxon>Diatraea</taxon>
    </lineage>
</organism>
<evidence type="ECO:0000313" key="2">
    <source>
        <dbReference type="EMBL" id="CAG9795851.1"/>
    </source>
</evidence>
<keyword evidence="3" id="KW-1185">Reference proteome</keyword>